<comment type="caution">
    <text evidence="2">The sequence shown here is derived from an EMBL/GenBank/DDBJ whole genome shotgun (WGS) entry which is preliminary data.</text>
</comment>
<reference evidence="2" key="1">
    <citation type="journal article" date="2023" name="Mol. Phylogenet. Evol.">
        <title>Genome-scale phylogeny and comparative genomics of the fungal order Sordariales.</title>
        <authorList>
            <person name="Hensen N."/>
            <person name="Bonometti L."/>
            <person name="Westerberg I."/>
            <person name="Brannstrom I.O."/>
            <person name="Guillou S."/>
            <person name="Cros-Aarteil S."/>
            <person name="Calhoun S."/>
            <person name="Haridas S."/>
            <person name="Kuo A."/>
            <person name="Mondo S."/>
            <person name="Pangilinan J."/>
            <person name="Riley R."/>
            <person name="LaButti K."/>
            <person name="Andreopoulos B."/>
            <person name="Lipzen A."/>
            <person name="Chen C."/>
            <person name="Yan M."/>
            <person name="Daum C."/>
            <person name="Ng V."/>
            <person name="Clum A."/>
            <person name="Steindorff A."/>
            <person name="Ohm R.A."/>
            <person name="Martin F."/>
            <person name="Silar P."/>
            <person name="Natvig D.O."/>
            <person name="Lalanne C."/>
            <person name="Gautier V."/>
            <person name="Ament-Velasquez S.L."/>
            <person name="Kruys A."/>
            <person name="Hutchinson M.I."/>
            <person name="Powell A.J."/>
            <person name="Barry K."/>
            <person name="Miller A.N."/>
            <person name="Grigoriev I.V."/>
            <person name="Debuchy R."/>
            <person name="Gladieux P."/>
            <person name="Hiltunen Thoren M."/>
            <person name="Johannesson H."/>
        </authorList>
    </citation>
    <scope>NUCLEOTIDE SEQUENCE</scope>
    <source>
        <strain evidence="2">CBS 958.72</strain>
    </source>
</reference>
<dbReference type="AlphaFoldDB" id="A0AAE0KM86"/>
<reference evidence="2" key="2">
    <citation type="submission" date="2023-06" db="EMBL/GenBank/DDBJ databases">
        <authorList>
            <consortium name="Lawrence Berkeley National Laboratory"/>
            <person name="Haridas S."/>
            <person name="Hensen N."/>
            <person name="Bonometti L."/>
            <person name="Westerberg I."/>
            <person name="Brannstrom I.O."/>
            <person name="Guillou S."/>
            <person name="Cros-Aarteil S."/>
            <person name="Calhoun S."/>
            <person name="Kuo A."/>
            <person name="Mondo S."/>
            <person name="Pangilinan J."/>
            <person name="Riley R."/>
            <person name="Labutti K."/>
            <person name="Andreopoulos B."/>
            <person name="Lipzen A."/>
            <person name="Chen C."/>
            <person name="Yanf M."/>
            <person name="Daum C."/>
            <person name="Ng V."/>
            <person name="Clum A."/>
            <person name="Steindorff A."/>
            <person name="Ohm R."/>
            <person name="Martin F."/>
            <person name="Silar P."/>
            <person name="Natvig D."/>
            <person name="Lalanne C."/>
            <person name="Gautier V."/>
            <person name="Ament-Velasquez S.L."/>
            <person name="Kruys A."/>
            <person name="Hutchinson M.I."/>
            <person name="Powell A.J."/>
            <person name="Barry K."/>
            <person name="Miller A.N."/>
            <person name="Grigoriev I.V."/>
            <person name="Debuchy R."/>
            <person name="Gladieux P."/>
            <person name="Thoren M.H."/>
            <person name="Johannesson H."/>
        </authorList>
    </citation>
    <scope>NUCLEOTIDE SEQUENCE</scope>
    <source>
        <strain evidence="2">CBS 958.72</strain>
    </source>
</reference>
<keyword evidence="1" id="KW-0732">Signal</keyword>
<dbReference type="Proteomes" id="UP001287356">
    <property type="component" value="Unassembled WGS sequence"/>
</dbReference>
<evidence type="ECO:0008006" key="4">
    <source>
        <dbReference type="Google" id="ProtNLM"/>
    </source>
</evidence>
<feature type="chain" id="PRO_5042211253" description="Cell wall protein" evidence="1">
    <location>
        <begin position="18"/>
        <end position="168"/>
    </location>
</feature>
<name>A0AAE0KM86_9PEZI</name>
<proteinExistence type="predicted"/>
<evidence type="ECO:0000313" key="2">
    <source>
        <dbReference type="EMBL" id="KAK3378772.1"/>
    </source>
</evidence>
<evidence type="ECO:0000256" key="1">
    <source>
        <dbReference type="SAM" id="SignalP"/>
    </source>
</evidence>
<organism evidence="2 3">
    <name type="scientific">Lasiosphaeria ovina</name>
    <dbReference type="NCBI Taxonomy" id="92902"/>
    <lineage>
        <taxon>Eukaryota</taxon>
        <taxon>Fungi</taxon>
        <taxon>Dikarya</taxon>
        <taxon>Ascomycota</taxon>
        <taxon>Pezizomycotina</taxon>
        <taxon>Sordariomycetes</taxon>
        <taxon>Sordariomycetidae</taxon>
        <taxon>Sordariales</taxon>
        <taxon>Lasiosphaeriaceae</taxon>
        <taxon>Lasiosphaeria</taxon>
    </lineage>
</organism>
<protein>
    <recommendedName>
        <fullName evidence="4">Cell wall protein</fullName>
    </recommendedName>
</protein>
<dbReference type="EMBL" id="JAULSN010000002">
    <property type="protein sequence ID" value="KAK3378772.1"/>
    <property type="molecule type" value="Genomic_DNA"/>
</dbReference>
<gene>
    <name evidence="2" type="ORF">B0T24DRAFT_568362</name>
</gene>
<keyword evidence="3" id="KW-1185">Reference proteome</keyword>
<feature type="signal peptide" evidence="1">
    <location>
        <begin position="1"/>
        <end position="17"/>
    </location>
</feature>
<sequence length="168" mass="16385">MQTKTLILAALAAVAHARFGQEGLVQAAVQALSDFGTPGAAGTLAGQTPGVLLAGANACAKLSLADDIVTQLGDDAAVLAAAAQLVAAEKNFNPSAQSIPTLCSDASLPATEALRGIVPLVDPAVVGADVQNANSAASLKAAFAANGDSVADVSTAQGFSNFTAQANA</sequence>
<accession>A0AAE0KM86</accession>
<evidence type="ECO:0000313" key="3">
    <source>
        <dbReference type="Proteomes" id="UP001287356"/>
    </source>
</evidence>